<proteinExistence type="predicted"/>
<feature type="domain" description="HTH cro/C1-type" evidence="2">
    <location>
        <begin position="14"/>
        <end position="68"/>
    </location>
</feature>
<protein>
    <submittedName>
        <fullName evidence="3">Helix-turn-helix domain-containing protein</fullName>
    </submittedName>
</protein>
<comment type="caution">
    <text evidence="3">The sequence shown here is derived from an EMBL/GenBank/DDBJ whole genome shotgun (WGS) entry which is preliminary data.</text>
</comment>
<dbReference type="Gene3D" id="1.10.260.40">
    <property type="entry name" value="lambda repressor-like DNA-binding domains"/>
    <property type="match status" value="1"/>
</dbReference>
<dbReference type="Proteomes" id="UP001527392">
    <property type="component" value="Unassembled WGS sequence"/>
</dbReference>
<evidence type="ECO:0000313" key="4">
    <source>
        <dbReference type="Proteomes" id="UP001527392"/>
    </source>
</evidence>
<reference evidence="3 4" key="1">
    <citation type="submission" date="2022-01" db="EMBL/GenBank/DDBJ databases">
        <title>VMRC isolate genome collection.</title>
        <authorList>
            <person name="France M."/>
            <person name="Rutt L."/>
            <person name="Humphrys M."/>
            <person name="Ravel J."/>
        </authorList>
    </citation>
    <scope>NUCLEOTIDE SEQUENCE [LARGE SCALE GENOMIC DNA]</scope>
    <source>
        <strain evidence="3 4">C0030B4</strain>
    </source>
</reference>
<dbReference type="PROSITE" id="PS50943">
    <property type="entry name" value="HTH_CROC1"/>
    <property type="match status" value="1"/>
</dbReference>
<dbReference type="InterPro" id="IPR010982">
    <property type="entry name" value="Lambda_DNA-bd_dom_sf"/>
</dbReference>
<gene>
    <name evidence="3" type="ORF">L2504_04505</name>
</gene>
<evidence type="ECO:0000259" key="2">
    <source>
        <dbReference type="PROSITE" id="PS50943"/>
    </source>
</evidence>
<dbReference type="EMBL" id="JAKHMS010000007">
    <property type="protein sequence ID" value="MCZ3781404.1"/>
    <property type="molecule type" value="Genomic_DNA"/>
</dbReference>
<dbReference type="InterPro" id="IPR001387">
    <property type="entry name" value="Cro/C1-type_HTH"/>
</dbReference>
<name>A0ABT4K6Q5_9LACO</name>
<keyword evidence="1" id="KW-0238">DNA-binding</keyword>
<dbReference type="SUPFAM" id="SSF47413">
    <property type="entry name" value="lambda repressor-like DNA-binding domains"/>
    <property type="match status" value="1"/>
</dbReference>
<dbReference type="PANTHER" id="PTHR46558">
    <property type="entry name" value="TRACRIPTIONAL REGULATORY PROTEIN-RELATED-RELATED"/>
    <property type="match status" value="1"/>
</dbReference>
<keyword evidence="4" id="KW-1185">Reference proteome</keyword>
<dbReference type="RefSeq" id="WP_269257305.1">
    <property type="nucleotide sequence ID" value="NZ_JAKHMK010000006.1"/>
</dbReference>
<dbReference type="PANTHER" id="PTHR46558:SF11">
    <property type="entry name" value="HTH-TYPE TRANSCRIPTIONAL REGULATOR XRE"/>
    <property type="match status" value="1"/>
</dbReference>
<accession>A0ABT4K6Q5</accession>
<organism evidence="3 4">
    <name type="scientific">Limosilactobacillus vaginalis</name>
    <dbReference type="NCBI Taxonomy" id="1633"/>
    <lineage>
        <taxon>Bacteria</taxon>
        <taxon>Bacillati</taxon>
        <taxon>Bacillota</taxon>
        <taxon>Bacilli</taxon>
        <taxon>Lactobacillales</taxon>
        <taxon>Lactobacillaceae</taxon>
        <taxon>Limosilactobacillus</taxon>
    </lineage>
</organism>
<dbReference type="CDD" id="cd00093">
    <property type="entry name" value="HTH_XRE"/>
    <property type="match status" value="1"/>
</dbReference>
<evidence type="ECO:0000256" key="1">
    <source>
        <dbReference type="ARBA" id="ARBA00023125"/>
    </source>
</evidence>
<evidence type="ECO:0000313" key="3">
    <source>
        <dbReference type="EMBL" id="MCZ3781404.1"/>
    </source>
</evidence>
<dbReference type="SMART" id="SM00530">
    <property type="entry name" value="HTH_XRE"/>
    <property type="match status" value="1"/>
</dbReference>
<sequence>MPNELIPVKVKHTLKDLRVRIGMSQTHAANALGITEPTLRKWENDSSVLSFKDMEKVAAFYHVPLDYIFFGSNNAFSEKIRGEH</sequence>
<dbReference type="Pfam" id="PF01381">
    <property type="entry name" value="HTH_3"/>
    <property type="match status" value="1"/>
</dbReference>